<keyword evidence="2" id="KW-1185">Reference proteome</keyword>
<accession>H2C953</accession>
<organism evidence="1 2">
    <name type="scientific">Metallosphaera yellowstonensis MK1</name>
    <dbReference type="NCBI Taxonomy" id="671065"/>
    <lineage>
        <taxon>Archaea</taxon>
        <taxon>Thermoproteota</taxon>
        <taxon>Thermoprotei</taxon>
        <taxon>Sulfolobales</taxon>
        <taxon>Sulfolobaceae</taxon>
        <taxon>Metallosphaera</taxon>
    </lineage>
</organism>
<reference evidence="1 2" key="1">
    <citation type="submission" date="2012-01" db="EMBL/GenBank/DDBJ databases">
        <title>Improved High-Quality Draft sequence of Metallosphaera yellowstonensis MK1.</title>
        <authorList>
            <consortium name="US DOE Joint Genome Institute"/>
            <person name="Lucas S."/>
            <person name="Han J."/>
            <person name="Cheng J.-F."/>
            <person name="Goodwin L."/>
            <person name="Pitluck S."/>
            <person name="Peters L."/>
            <person name="Teshima H."/>
            <person name="Detter J.C."/>
            <person name="Han C."/>
            <person name="Tapia R."/>
            <person name="Land M."/>
            <person name="Hauser L."/>
            <person name="Kyrpides N."/>
            <person name="Kozubal M."/>
            <person name="Macur R.E."/>
            <person name="Jay Z."/>
            <person name="Inskeep W."/>
            <person name="Woyke T."/>
        </authorList>
    </citation>
    <scope>NUCLEOTIDE SEQUENCE [LARGE SCALE GENOMIC DNA]</scope>
    <source>
        <strain evidence="1 2">MK1</strain>
    </source>
</reference>
<dbReference type="STRING" id="671065.MetMK1DRAFT_00031240"/>
<proteinExistence type="predicted"/>
<sequence>MYKIVFKVTSPFRDARGLRAVKRAGFVPYMSKRNGDVEIYATLFKSNDMEELREALTEVAYFLGKEGRSGGQDFATVFKVNDSYLGKGVGGVLGATIGFKIGGLPGLFLGALGGLLLGEFLDIEMNESYVGVYPWPISIEV</sequence>
<dbReference type="HOGENOM" id="CLU_1840449_0_0_2"/>
<dbReference type="AlphaFoldDB" id="H2C953"/>
<dbReference type="RefSeq" id="WP_009075363.1">
    <property type="nucleotide sequence ID" value="NZ_JH597770.1"/>
</dbReference>
<dbReference type="OrthoDB" id="43309at2157"/>
<dbReference type="EMBL" id="JH597770">
    <property type="protein sequence ID" value="EHP68679.1"/>
    <property type="molecule type" value="Genomic_DNA"/>
</dbReference>
<gene>
    <name evidence="1" type="ORF">MetMK1DRAFT_00031240</name>
</gene>
<name>H2C953_9CREN</name>
<evidence type="ECO:0000313" key="1">
    <source>
        <dbReference type="EMBL" id="EHP68679.1"/>
    </source>
</evidence>
<evidence type="ECO:0000313" key="2">
    <source>
        <dbReference type="Proteomes" id="UP000003980"/>
    </source>
</evidence>
<dbReference type="Proteomes" id="UP000003980">
    <property type="component" value="Unassembled WGS sequence"/>
</dbReference>
<protein>
    <submittedName>
        <fullName evidence="1">Uncharacterized protein</fullName>
    </submittedName>
</protein>
<dbReference type="eggNOG" id="arCOG05894">
    <property type="taxonomic scope" value="Archaea"/>
</dbReference>